<reference evidence="2" key="1">
    <citation type="journal article" date="2014" name="Front. Microbiol.">
        <title>High frequency of phylogenetically diverse reductive dehalogenase-homologous genes in deep subseafloor sedimentary metagenomes.</title>
        <authorList>
            <person name="Kawai M."/>
            <person name="Futagami T."/>
            <person name="Toyoda A."/>
            <person name="Takaki Y."/>
            <person name="Nishi S."/>
            <person name="Hori S."/>
            <person name="Arai W."/>
            <person name="Tsubouchi T."/>
            <person name="Morono Y."/>
            <person name="Uchiyama I."/>
            <person name="Ito T."/>
            <person name="Fujiyama A."/>
            <person name="Inagaki F."/>
            <person name="Takami H."/>
        </authorList>
    </citation>
    <scope>NUCLEOTIDE SEQUENCE</scope>
    <source>
        <strain evidence="2">Expedition CK06-06</strain>
    </source>
</reference>
<protein>
    <submittedName>
        <fullName evidence="2">Uncharacterized protein</fullName>
    </submittedName>
</protein>
<sequence>DVEVTIGGETWTLEPLKGLRSFHIMPRLLRIVGKLSYAIGQAKIDIQGIFGDDGFNFDAFKMDDLLAFDFIGEVLVEEWPEICTEILPMMLNKNSQFLWNNGTAPELMKSLWAAIKYHGPAMFGQDSWEGLKKSLSAATSEEKEPSQAAEETPSE</sequence>
<evidence type="ECO:0000313" key="2">
    <source>
        <dbReference type="EMBL" id="GAG08793.1"/>
    </source>
</evidence>
<name>X0V8H4_9ZZZZ</name>
<gene>
    <name evidence="2" type="ORF">S01H1_38907</name>
</gene>
<accession>X0V8H4</accession>
<organism evidence="2">
    <name type="scientific">marine sediment metagenome</name>
    <dbReference type="NCBI Taxonomy" id="412755"/>
    <lineage>
        <taxon>unclassified sequences</taxon>
        <taxon>metagenomes</taxon>
        <taxon>ecological metagenomes</taxon>
    </lineage>
</organism>
<feature type="region of interest" description="Disordered" evidence="1">
    <location>
        <begin position="134"/>
        <end position="155"/>
    </location>
</feature>
<dbReference type="EMBL" id="BARS01024515">
    <property type="protein sequence ID" value="GAG08793.1"/>
    <property type="molecule type" value="Genomic_DNA"/>
</dbReference>
<comment type="caution">
    <text evidence="2">The sequence shown here is derived from an EMBL/GenBank/DDBJ whole genome shotgun (WGS) entry which is preliminary data.</text>
</comment>
<proteinExistence type="predicted"/>
<evidence type="ECO:0000256" key="1">
    <source>
        <dbReference type="SAM" id="MobiDB-lite"/>
    </source>
</evidence>
<feature type="non-terminal residue" evidence="2">
    <location>
        <position position="1"/>
    </location>
</feature>
<dbReference type="AlphaFoldDB" id="X0V8H4"/>